<proteinExistence type="predicted"/>
<feature type="transmembrane region" description="Helical" evidence="1">
    <location>
        <begin position="6"/>
        <end position="26"/>
    </location>
</feature>
<comment type="caution">
    <text evidence="2">The sequence shown here is derived from an EMBL/GenBank/DDBJ whole genome shotgun (WGS) entry which is preliminary data.</text>
</comment>
<keyword evidence="1" id="KW-0472">Membrane</keyword>
<feature type="transmembrane region" description="Helical" evidence="1">
    <location>
        <begin position="68"/>
        <end position="91"/>
    </location>
</feature>
<evidence type="ECO:0000313" key="3">
    <source>
        <dbReference type="Proteomes" id="UP000730481"/>
    </source>
</evidence>
<gene>
    <name evidence="2" type="ORF">FBEOM_13552</name>
</gene>
<dbReference type="AlphaFoldDB" id="A0A9P5A6T4"/>
<evidence type="ECO:0000256" key="1">
    <source>
        <dbReference type="SAM" id="Phobius"/>
    </source>
</evidence>
<protein>
    <submittedName>
        <fullName evidence="2">Uncharacterized protein</fullName>
    </submittedName>
</protein>
<feature type="transmembrane region" description="Helical" evidence="1">
    <location>
        <begin position="33"/>
        <end position="56"/>
    </location>
</feature>
<reference evidence="2" key="2">
    <citation type="submission" date="2020-02" db="EMBL/GenBank/DDBJ databases">
        <title>Identification and distribution of gene clusters putatively required for synthesis of sphingolipid metabolism inhibitors in phylogenetically diverse species of the filamentous fungus Fusarium.</title>
        <authorList>
            <person name="Kim H.-S."/>
            <person name="Busman M."/>
            <person name="Brown D.W."/>
            <person name="Divon H."/>
            <person name="Uhlig S."/>
            <person name="Proctor R.H."/>
        </authorList>
    </citation>
    <scope>NUCLEOTIDE SEQUENCE</scope>
    <source>
        <strain evidence="2">NRRL 25174</strain>
    </source>
</reference>
<accession>A0A9P5A6T4</accession>
<feature type="non-terminal residue" evidence="2">
    <location>
        <position position="179"/>
    </location>
</feature>
<dbReference type="OrthoDB" id="5306317at2759"/>
<keyword evidence="1" id="KW-0812">Transmembrane</keyword>
<feature type="transmembrane region" description="Helical" evidence="1">
    <location>
        <begin position="144"/>
        <end position="169"/>
    </location>
</feature>
<dbReference type="EMBL" id="PVQB02001021">
    <property type="protein sequence ID" value="KAF4332648.1"/>
    <property type="molecule type" value="Genomic_DNA"/>
</dbReference>
<name>A0A9P5A6T4_9HYPO</name>
<reference evidence="2" key="1">
    <citation type="journal article" date="2017" name="Mycologia">
        <title>Fusarium algeriense, sp. nov., a novel toxigenic crown rot pathogen of durum wheat from Algeria is nested in the Fusarium burgessii species complex.</title>
        <authorList>
            <person name="Laraba I."/>
            <person name="Keddad A."/>
            <person name="Boureghda H."/>
            <person name="Abdallah N."/>
            <person name="Vaughan M.M."/>
            <person name="Proctor R.H."/>
            <person name="Busman M."/>
            <person name="O'Donnell K."/>
        </authorList>
    </citation>
    <scope>NUCLEOTIDE SEQUENCE</scope>
    <source>
        <strain evidence="2">NRRL 25174</strain>
    </source>
</reference>
<organism evidence="2 3">
    <name type="scientific">Fusarium beomiforme</name>
    <dbReference type="NCBI Taxonomy" id="44412"/>
    <lineage>
        <taxon>Eukaryota</taxon>
        <taxon>Fungi</taxon>
        <taxon>Dikarya</taxon>
        <taxon>Ascomycota</taxon>
        <taxon>Pezizomycotina</taxon>
        <taxon>Sordariomycetes</taxon>
        <taxon>Hypocreomycetidae</taxon>
        <taxon>Hypocreales</taxon>
        <taxon>Nectriaceae</taxon>
        <taxon>Fusarium</taxon>
        <taxon>Fusarium burgessii species complex</taxon>
    </lineage>
</organism>
<sequence>MDYFEVCWSIFSTICLVNVVFGILVCEITRFTVLAAVPIFSSAAGAIANGLCYYVYYEKHPVINEVVAAVFSDFFWLLQEASLLLYSYIILQRVLWPKQWRIFSIIFWSLMVLTAITRVFIAIYRAKFLIEGVAEFEVIINYLHISYFTFMAISECLSAYFLVVIFTSAKTASMSAALK</sequence>
<feature type="transmembrane region" description="Helical" evidence="1">
    <location>
        <begin position="103"/>
        <end position="124"/>
    </location>
</feature>
<keyword evidence="3" id="KW-1185">Reference proteome</keyword>
<evidence type="ECO:0000313" key="2">
    <source>
        <dbReference type="EMBL" id="KAF4332648.1"/>
    </source>
</evidence>
<dbReference type="Proteomes" id="UP000730481">
    <property type="component" value="Unassembled WGS sequence"/>
</dbReference>
<keyword evidence="1" id="KW-1133">Transmembrane helix</keyword>